<comment type="caution">
    <text evidence="8">The sequence shown here is derived from an EMBL/GenBank/DDBJ whole genome shotgun (WGS) entry which is preliminary data.</text>
</comment>
<dbReference type="InterPro" id="IPR005749">
    <property type="entry name" value="Ribosomal_uL15_bac-type"/>
</dbReference>
<keyword evidence="3 4" id="KW-0687">Ribonucleoprotein</keyword>
<dbReference type="GO" id="GO:0019843">
    <property type="term" value="F:rRNA binding"/>
    <property type="evidence" value="ECO:0007669"/>
    <property type="project" value="UniProtKB-UniRule"/>
</dbReference>
<evidence type="ECO:0000313" key="9">
    <source>
        <dbReference type="Proteomes" id="UP000229307"/>
    </source>
</evidence>
<proteinExistence type="inferred from homology"/>
<protein>
    <recommendedName>
        <fullName evidence="4">Large ribosomal subunit protein uL15</fullName>
    </recommendedName>
</protein>
<sequence>MRLHELKPVPGSRHRQKRVGRGPGSGHGKTCCRGHKGQRARSGANIKPNFEGGQTPLYKRVPKRGFNPLPKQHYVVLNLSALSGFEGEVNPQELKKSGLLDTGNERIKILGEGNLEKPLRIKANSFSVHAREKIEKAGGKAEVI</sequence>
<feature type="compositionally biased region" description="Basic residues" evidence="6">
    <location>
        <begin position="30"/>
        <end position="39"/>
    </location>
</feature>
<dbReference type="Pfam" id="PF00828">
    <property type="entry name" value="Ribosomal_L27A"/>
    <property type="match status" value="1"/>
</dbReference>
<feature type="domain" description="Large ribosomal subunit protein uL15/eL18" evidence="7">
    <location>
        <begin position="87"/>
        <end position="142"/>
    </location>
</feature>
<feature type="region of interest" description="Disordered" evidence="6">
    <location>
        <begin position="1"/>
        <end position="57"/>
    </location>
</feature>
<reference evidence="9" key="1">
    <citation type="submission" date="2017-09" db="EMBL/GenBank/DDBJ databases">
        <title>Depth-based differentiation of microbial function through sediment-hosted aquifers and enrichment of novel symbionts in the deep terrestrial subsurface.</title>
        <authorList>
            <person name="Probst A.J."/>
            <person name="Ladd B."/>
            <person name="Jarett J.K."/>
            <person name="Geller-Mcgrath D.E."/>
            <person name="Sieber C.M.K."/>
            <person name="Emerson J.B."/>
            <person name="Anantharaman K."/>
            <person name="Thomas B.C."/>
            <person name="Malmstrom R."/>
            <person name="Stieglmeier M."/>
            <person name="Klingl A."/>
            <person name="Woyke T."/>
            <person name="Ryan C.M."/>
            <person name="Banfield J.F."/>
        </authorList>
    </citation>
    <scope>NUCLEOTIDE SEQUENCE [LARGE SCALE GENOMIC DNA]</scope>
</reference>
<comment type="subunit">
    <text evidence="4">Part of the 50S ribosomal subunit.</text>
</comment>
<dbReference type="EMBL" id="PFMR01000206">
    <property type="protein sequence ID" value="PIZ16164.1"/>
    <property type="molecule type" value="Genomic_DNA"/>
</dbReference>
<dbReference type="InterPro" id="IPR030878">
    <property type="entry name" value="Ribosomal_uL15"/>
</dbReference>
<dbReference type="PROSITE" id="PS00475">
    <property type="entry name" value="RIBOSOMAL_L15"/>
    <property type="match status" value="1"/>
</dbReference>
<comment type="function">
    <text evidence="4">Binds to the 23S rRNA.</text>
</comment>
<evidence type="ECO:0000256" key="1">
    <source>
        <dbReference type="ARBA" id="ARBA00007320"/>
    </source>
</evidence>
<evidence type="ECO:0000256" key="2">
    <source>
        <dbReference type="ARBA" id="ARBA00022980"/>
    </source>
</evidence>
<evidence type="ECO:0000259" key="7">
    <source>
        <dbReference type="Pfam" id="PF00828"/>
    </source>
</evidence>
<dbReference type="InterPro" id="IPR021131">
    <property type="entry name" value="Ribosomal_uL15/eL18"/>
</dbReference>
<dbReference type="InterPro" id="IPR036227">
    <property type="entry name" value="Ribosomal_uL15/eL18_sf"/>
</dbReference>
<dbReference type="HAMAP" id="MF_01341">
    <property type="entry name" value="Ribosomal_uL15"/>
    <property type="match status" value="1"/>
</dbReference>
<dbReference type="PANTHER" id="PTHR12934:SF11">
    <property type="entry name" value="LARGE RIBOSOMAL SUBUNIT PROTEIN UL15M"/>
    <property type="match status" value="1"/>
</dbReference>
<gene>
    <name evidence="4" type="primary">rplO</name>
    <name evidence="8" type="ORF">COY52_07780</name>
</gene>
<evidence type="ECO:0000256" key="3">
    <source>
        <dbReference type="ARBA" id="ARBA00023274"/>
    </source>
</evidence>
<keyword evidence="2 4" id="KW-0689">Ribosomal protein</keyword>
<dbReference type="Gene3D" id="3.100.10.10">
    <property type="match status" value="1"/>
</dbReference>
<name>A0A2M7S9E9_9BACT</name>
<dbReference type="GO" id="GO:0006412">
    <property type="term" value="P:translation"/>
    <property type="evidence" value="ECO:0007669"/>
    <property type="project" value="UniProtKB-UniRule"/>
</dbReference>
<dbReference type="Proteomes" id="UP000229307">
    <property type="component" value="Unassembled WGS sequence"/>
</dbReference>
<dbReference type="GO" id="GO:0003735">
    <property type="term" value="F:structural constituent of ribosome"/>
    <property type="evidence" value="ECO:0007669"/>
    <property type="project" value="InterPro"/>
</dbReference>
<accession>A0A2M7S9E9</accession>
<evidence type="ECO:0000313" key="8">
    <source>
        <dbReference type="EMBL" id="PIZ16164.1"/>
    </source>
</evidence>
<dbReference type="AlphaFoldDB" id="A0A2M7S9E9"/>
<dbReference type="GO" id="GO:0022625">
    <property type="term" value="C:cytosolic large ribosomal subunit"/>
    <property type="evidence" value="ECO:0007669"/>
    <property type="project" value="TreeGrafter"/>
</dbReference>
<evidence type="ECO:0000256" key="6">
    <source>
        <dbReference type="SAM" id="MobiDB-lite"/>
    </source>
</evidence>
<dbReference type="PANTHER" id="PTHR12934">
    <property type="entry name" value="50S RIBOSOMAL PROTEIN L15"/>
    <property type="match status" value="1"/>
</dbReference>
<evidence type="ECO:0000256" key="5">
    <source>
        <dbReference type="RuleBase" id="RU003888"/>
    </source>
</evidence>
<keyword evidence="4" id="KW-0694">RNA-binding</keyword>
<dbReference type="InterPro" id="IPR001196">
    <property type="entry name" value="Ribosomal_uL15_CS"/>
</dbReference>
<evidence type="ECO:0000256" key="4">
    <source>
        <dbReference type="HAMAP-Rule" id="MF_01341"/>
    </source>
</evidence>
<organism evidence="8 9">
    <name type="scientific">Candidatus Desantisbacteria bacterium CG_4_10_14_0_8_um_filter_48_22</name>
    <dbReference type="NCBI Taxonomy" id="1974543"/>
    <lineage>
        <taxon>Bacteria</taxon>
        <taxon>Candidatus Desantisiibacteriota</taxon>
    </lineage>
</organism>
<comment type="similarity">
    <text evidence="1 4 5">Belongs to the universal ribosomal protein uL15 family.</text>
</comment>
<dbReference type="SUPFAM" id="SSF52080">
    <property type="entry name" value="Ribosomal proteins L15p and L18e"/>
    <property type="match status" value="1"/>
</dbReference>
<keyword evidence="4" id="KW-0699">rRNA-binding</keyword>
<dbReference type="NCBIfam" id="TIGR01071">
    <property type="entry name" value="rplO_bact"/>
    <property type="match status" value="1"/>
</dbReference>